<name>A0A9W9X7D0_9EURO</name>
<proteinExistence type="predicted"/>
<evidence type="ECO:0000313" key="2">
    <source>
        <dbReference type="EMBL" id="KAJ5485436.1"/>
    </source>
</evidence>
<keyword evidence="3" id="KW-1185">Reference proteome</keyword>
<evidence type="ECO:0000313" key="3">
    <source>
        <dbReference type="Proteomes" id="UP001148312"/>
    </source>
</evidence>
<sequence length="92" mass="9554">MKSELILGTLASLAVASAASPLVTRTDRITLTGDQLKGFRDLFNGGKTIGPLAANQSINCQITYALALSPSAPWTITLSSLDLSSCTFTPAP</sequence>
<comment type="caution">
    <text evidence="2">The sequence shown here is derived from an EMBL/GenBank/DDBJ whole genome shotgun (WGS) entry which is preliminary data.</text>
</comment>
<feature type="signal peptide" evidence="1">
    <location>
        <begin position="1"/>
        <end position="19"/>
    </location>
</feature>
<dbReference type="Proteomes" id="UP001148312">
    <property type="component" value="Unassembled WGS sequence"/>
</dbReference>
<reference evidence="2" key="2">
    <citation type="journal article" date="2023" name="IMA Fungus">
        <title>Comparative genomic study of the Penicillium genus elucidates a diverse pangenome and 15 lateral gene transfer events.</title>
        <authorList>
            <person name="Petersen C."/>
            <person name="Sorensen T."/>
            <person name="Nielsen M.R."/>
            <person name="Sondergaard T.E."/>
            <person name="Sorensen J.L."/>
            <person name="Fitzpatrick D.A."/>
            <person name="Frisvad J.C."/>
            <person name="Nielsen K.L."/>
        </authorList>
    </citation>
    <scope>NUCLEOTIDE SEQUENCE</scope>
    <source>
        <strain evidence="2">IBT 30728</strain>
    </source>
</reference>
<keyword evidence="1" id="KW-0732">Signal</keyword>
<reference evidence="2" key="1">
    <citation type="submission" date="2022-12" db="EMBL/GenBank/DDBJ databases">
        <authorList>
            <person name="Petersen C."/>
        </authorList>
    </citation>
    <scope>NUCLEOTIDE SEQUENCE</scope>
    <source>
        <strain evidence="2">IBT 30728</strain>
    </source>
</reference>
<dbReference type="EMBL" id="JAPWDQ010000005">
    <property type="protein sequence ID" value="KAJ5485436.1"/>
    <property type="molecule type" value="Genomic_DNA"/>
</dbReference>
<organism evidence="2 3">
    <name type="scientific">Penicillium diatomitis</name>
    <dbReference type="NCBI Taxonomy" id="2819901"/>
    <lineage>
        <taxon>Eukaryota</taxon>
        <taxon>Fungi</taxon>
        <taxon>Dikarya</taxon>
        <taxon>Ascomycota</taxon>
        <taxon>Pezizomycotina</taxon>
        <taxon>Eurotiomycetes</taxon>
        <taxon>Eurotiomycetidae</taxon>
        <taxon>Eurotiales</taxon>
        <taxon>Aspergillaceae</taxon>
        <taxon>Penicillium</taxon>
    </lineage>
</organism>
<accession>A0A9W9X7D0</accession>
<evidence type="ECO:0000256" key="1">
    <source>
        <dbReference type="SAM" id="SignalP"/>
    </source>
</evidence>
<protein>
    <submittedName>
        <fullName evidence="2">Uncharacterized protein</fullName>
    </submittedName>
</protein>
<feature type="chain" id="PRO_5040914860" evidence="1">
    <location>
        <begin position="20"/>
        <end position="92"/>
    </location>
</feature>
<gene>
    <name evidence="2" type="ORF">N7539_005424</name>
</gene>
<dbReference type="RefSeq" id="XP_056790220.1">
    <property type="nucleotide sequence ID" value="XM_056935026.1"/>
</dbReference>
<dbReference type="GeneID" id="81625275"/>
<dbReference type="AlphaFoldDB" id="A0A9W9X7D0"/>